<feature type="transmembrane region" description="Helical" evidence="1">
    <location>
        <begin position="153"/>
        <end position="174"/>
    </location>
</feature>
<feature type="transmembrane region" description="Helical" evidence="1">
    <location>
        <begin position="70"/>
        <end position="91"/>
    </location>
</feature>
<dbReference type="RefSeq" id="WP_128227719.1">
    <property type="nucleotide sequence ID" value="NZ_SACR01000002.1"/>
</dbReference>
<organism evidence="2 3">
    <name type="scientific">Rubrivivax rivuli</name>
    <dbReference type="NCBI Taxonomy" id="1862385"/>
    <lineage>
        <taxon>Bacteria</taxon>
        <taxon>Pseudomonadati</taxon>
        <taxon>Pseudomonadota</taxon>
        <taxon>Betaproteobacteria</taxon>
        <taxon>Burkholderiales</taxon>
        <taxon>Sphaerotilaceae</taxon>
        <taxon>Rubrivivax</taxon>
    </lineage>
</organism>
<dbReference type="Proteomes" id="UP000285575">
    <property type="component" value="Unassembled WGS sequence"/>
</dbReference>
<keyword evidence="3" id="KW-1185">Reference proteome</keyword>
<keyword evidence="1" id="KW-1133">Transmembrane helix</keyword>
<dbReference type="OrthoDB" id="9180546at2"/>
<proteinExistence type="predicted"/>
<name>A0A437RKD9_9BURK</name>
<dbReference type="EMBL" id="SACR01000002">
    <property type="protein sequence ID" value="RVU47254.1"/>
    <property type="molecule type" value="Genomic_DNA"/>
</dbReference>
<comment type="caution">
    <text evidence="2">The sequence shown here is derived from an EMBL/GenBank/DDBJ whole genome shotgun (WGS) entry which is preliminary data.</text>
</comment>
<keyword evidence="1" id="KW-0472">Membrane</keyword>
<gene>
    <name evidence="2" type="ORF">EOE66_05730</name>
</gene>
<keyword evidence="1" id="KW-0812">Transmembrane</keyword>
<evidence type="ECO:0000256" key="1">
    <source>
        <dbReference type="SAM" id="Phobius"/>
    </source>
</evidence>
<protein>
    <submittedName>
        <fullName evidence="2">Uncharacterized protein</fullName>
    </submittedName>
</protein>
<evidence type="ECO:0000313" key="2">
    <source>
        <dbReference type="EMBL" id="RVU47254.1"/>
    </source>
</evidence>
<sequence>MKLTSAPRHAPSTWAMTMKKRLFWGTPHTETDVNNFEAAMVERAADEAVGKFAAVHAVEKALDGITRRSVGLMQFDALLALVMVLMAYQAGSGAAESFAQLNRWGFVLALFSCVLMIPNLALLWGADAAVHTRQPREAYLLAMSVHKVRAARYTFALVFSFAAAVMTLVSLTQLA</sequence>
<reference evidence="2 3" key="1">
    <citation type="submission" date="2019-01" db="EMBL/GenBank/DDBJ databases">
        <authorList>
            <person name="Chen W.-M."/>
        </authorList>
    </citation>
    <scope>NUCLEOTIDE SEQUENCE [LARGE SCALE GENOMIC DNA]</scope>
    <source>
        <strain evidence="2 3">KYPY4</strain>
    </source>
</reference>
<accession>A0A437RKD9</accession>
<feature type="transmembrane region" description="Helical" evidence="1">
    <location>
        <begin position="103"/>
        <end position="126"/>
    </location>
</feature>
<dbReference type="AlphaFoldDB" id="A0A437RKD9"/>
<evidence type="ECO:0000313" key="3">
    <source>
        <dbReference type="Proteomes" id="UP000285575"/>
    </source>
</evidence>